<name>A0AC61QYC2_9FIRM</name>
<sequence>MKRKPAFMQGDDSIGYLLECENARTDFKAGEEKILENQTAHMKNYRIETVGAYLEKRIRALKRQGCKSMLIFHTPLCLKFQGEYLREFRSEAIFQAAFRRVMMLDYFVEKYIEKPEF</sequence>
<organism evidence="1 2">
    <name type="scientific">Hominisplanchenecus murintestinalis</name>
    <dbReference type="NCBI Taxonomy" id="2941517"/>
    <lineage>
        <taxon>Bacteria</taxon>
        <taxon>Bacillati</taxon>
        <taxon>Bacillota</taxon>
        <taxon>Clostridia</taxon>
        <taxon>Lachnospirales</taxon>
        <taxon>Lachnospiraceae</taxon>
        <taxon>Hominisplanchenecus</taxon>
    </lineage>
</organism>
<dbReference type="Proteomes" id="UP000307720">
    <property type="component" value="Unassembled WGS sequence"/>
</dbReference>
<comment type="caution">
    <text evidence="1">The sequence shown here is derived from an EMBL/GenBank/DDBJ whole genome shotgun (WGS) entry which is preliminary data.</text>
</comment>
<dbReference type="EMBL" id="SRZB01000025">
    <property type="protein sequence ID" value="TGX97865.1"/>
    <property type="molecule type" value="Genomic_DNA"/>
</dbReference>
<reference evidence="1" key="1">
    <citation type="submission" date="2019-04" db="EMBL/GenBank/DDBJ databases">
        <title>Microbes associate with the intestines of laboratory mice.</title>
        <authorList>
            <person name="Navarre W."/>
            <person name="Wong E."/>
            <person name="Huang K."/>
            <person name="Tropini C."/>
            <person name="Ng K."/>
            <person name="Yu B."/>
        </authorList>
    </citation>
    <scope>NUCLEOTIDE SEQUENCE</scope>
    <source>
        <strain evidence="1">NM72_1-8</strain>
    </source>
</reference>
<gene>
    <name evidence="1" type="ORF">E5357_11050</name>
</gene>
<evidence type="ECO:0000313" key="1">
    <source>
        <dbReference type="EMBL" id="TGX97865.1"/>
    </source>
</evidence>
<accession>A0AC61QYC2</accession>
<keyword evidence="2" id="KW-1185">Reference proteome</keyword>
<proteinExistence type="predicted"/>
<protein>
    <submittedName>
        <fullName evidence="1">Uncharacterized protein</fullName>
    </submittedName>
</protein>
<evidence type="ECO:0000313" key="2">
    <source>
        <dbReference type="Proteomes" id="UP000307720"/>
    </source>
</evidence>